<reference evidence="4" key="2">
    <citation type="journal article" date="2012" name="G3 (Bethesda)">
        <title>Pichia sorbitophila, an interspecies yeast hybrid reveals early steps of genome resolution following polyploidization.</title>
        <authorList>
            <person name="Leh Louis V."/>
            <person name="Despons L."/>
            <person name="Friedrich A."/>
            <person name="Martin T."/>
            <person name="Durrens P."/>
            <person name="Casaregola S."/>
            <person name="Neuveglise C."/>
            <person name="Fairhead C."/>
            <person name="Marck C."/>
            <person name="Cruz J.A."/>
            <person name="Straub M.L."/>
            <person name="Kugler V."/>
            <person name="Sacerdot C."/>
            <person name="Uzunov Z."/>
            <person name="Thierry A."/>
            <person name="Weiss S."/>
            <person name="Bleykasten C."/>
            <person name="De Montigny J."/>
            <person name="Jacques N."/>
            <person name="Jung P."/>
            <person name="Lemaire M."/>
            <person name="Mallet S."/>
            <person name="Morel G."/>
            <person name="Richard G.F."/>
            <person name="Sarkar A."/>
            <person name="Savel G."/>
            <person name="Schacherer J."/>
            <person name="Seret M.L."/>
            <person name="Talla E."/>
            <person name="Samson G."/>
            <person name="Jubin C."/>
            <person name="Poulain J."/>
            <person name="Vacherie B."/>
            <person name="Barbe V."/>
            <person name="Pelletier E."/>
            <person name="Sherman D.J."/>
            <person name="Westhof E."/>
            <person name="Weissenbach J."/>
            <person name="Baret P.V."/>
            <person name="Wincker P."/>
            <person name="Gaillardin C."/>
            <person name="Dujon B."/>
            <person name="Souciet J.L."/>
        </authorList>
    </citation>
    <scope>NUCLEOTIDE SEQUENCE [LARGE SCALE GENOMIC DNA]</scope>
    <source>
        <strain evidence="4">ATCC MYA-4447 / BCRC 22081 / CBS 7064 / NBRC 10061 / NRRL Y-12695</strain>
    </source>
</reference>
<evidence type="ECO:0000313" key="2">
    <source>
        <dbReference type="EMBL" id="CCE83208.1"/>
    </source>
</evidence>
<reference evidence="2" key="1">
    <citation type="submission" date="2011-10" db="EMBL/GenBank/DDBJ databases">
        <authorList>
            <person name="Genoscope - CEA"/>
        </authorList>
    </citation>
    <scope>NUCLEOTIDE SEQUENCE</scope>
</reference>
<accession>G8Y8A2</accession>
<dbReference type="InterPro" id="IPR021848">
    <property type="entry name" value="HODM_asu-like"/>
</dbReference>
<sequence length="415" mass="47460">MAVAMELAGSPVVSFLSSNYKTLEIAVIIGSVAFAIRSLILRREGKSGKTNKKVSTKSASSDPNKNRKPGQWIPDHSFVTPSPKPYKDWDIEKTKPLPYRAFKSKYSVTMGIRSMEWDRWFELDNQWHKFHNAKLQRVEERGTELYETSPEAKDAAYELLDEFKRYLPKRYPTLFKDNGVGLDNIVTGESFDFREGHSSEDPMLIAAKLVQDDLAIMMEGSDGHYYLKGGAIILPGFWRFREKYQMPLNKIHTSGDVPKYETHLKSGMEKFFTRLTCDKPVVRNNYFIQTDSNLGWSSSIGDENTENVGWNTATPATTADQLHFRSERQSLRRLPKSGAIIFTVRTYFTPLTELAEEPYIPARLLSAIKSWSEDVQEYRGLSKFKDVITPFLEQKVKEQEAQGITLEGDPDAFPY</sequence>
<dbReference type="STRING" id="559304.G8Y8A2"/>
<evidence type="ECO:0000313" key="4">
    <source>
        <dbReference type="Proteomes" id="UP000005222"/>
    </source>
</evidence>
<keyword evidence="4" id="KW-1185">Reference proteome</keyword>
<dbReference type="HOGENOM" id="CLU_025462_0_2_1"/>
<name>G8Y8A2_PICSO</name>
<dbReference type="Proteomes" id="UP000005222">
    <property type="component" value="Chromosome L"/>
</dbReference>
<evidence type="ECO:0000313" key="3">
    <source>
        <dbReference type="EMBL" id="CCE84239.1"/>
    </source>
</evidence>
<dbReference type="AlphaFoldDB" id="G8Y8A2"/>
<dbReference type="OrthoDB" id="497541at2759"/>
<proteinExistence type="predicted"/>
<dbReference type="EMBL" id="FO082048">
    <property type="protein sequence ID" value="CCE84239.1"/>
    <property type="molecule type" value="Genomic_DNA"/>
</dbReference>
<gene>
    <name evidence="2" type="primary">Piso0_003780</name>
    <name evidence="2" type="ORF">GNLVRS01_PISO0K02408g</name>
    <name evidence="3" type="ORF">GNLVRS01_PISO0L02409g</name>
</gene>
<dbReference type="InParanoid" id="G8Y8A2"/>
<organism evidence="2 4">
    <name type="scientific">Pichia sorbitophila (strain ATCC MYA-4447 / BCRC 22081 / CBS 7064 / NBRC 10061 / NRRL Y-12695)</name>
    <name type="common">Hybrid yeast</name>
    <dbReference type="NCBI Taxonomy" id="559304"/>
    <lineage>
        <taxon>Eukaryota</taxon>
        <taxon>Fungi</taxon>
        <taxon>Dikarya</taxon>
        <taxon>Ascomycota</taxon>
        <taxon>Saccharomycotina</taxon>
        <taxon>Pichiomycetes</taxon>
        <taxon>Debaryomycetaceae</taxon>
        <taxon>Millerozyma</taxon>
    </lineage>
</organism>
<dbReference type="Pfam" id="PF11927">
    <property type="entry name" value="HODM_asu-like"/>
    <property type="match status" value="1"/>
</dbReference>
<dbReference type="eggNOG" id="KOG2515">
    <property type="taxonomic scope" value="Eukaryota"/>
</dbReference>
<feature type="region of interest" description="Disordered" evidence="1">
    <location>
        <begin position="47"/>
        <end position="79"/>
    </location>
</feature>
<dbReference type="Proteomes" id="UP000005222">
    <property type="component" value="Chromosome K"/>
</dbReference>
<evidence type="ECO:0000256" key="1">
    <source>
        <dbReference type="SAM" id="MobiDB-lite"/>
    </source>
</evidence>
<dbReference type="EMBL" id="FO082049">
    <property type="protein sequence ID" value="CCE83208.1"/>
    <property type="molecule type" value="Genomic_DNA"/>
</dbReference>
<protein>
    <submittedName>
        <fullName evidence="2">Piso0_003780 protein</fullName>
    </submittedName>
</protein>